<organism evidence="4 5">
    <name type="scientific">Trapa incisa</name>
    <dbReference type="NCBI Taxonomy" id="236973"/>
    <lineage>
        <taxon>Eukaryota</taxon>
        <taxon>Viridiplantae</taxon>
        <taxon>Streptophyta</taxon>
        <taxon>Embryophyta</taxon>
        <taxon>Tracheophyta</taxon>
        <taxon>Spermatophyta</taxon>
        <taxon>Magnoliopsida</taxon>
        <taxon>eudicotyledons</taxon>
        <taxon>Gunneridae</taxon>
        <taxon>Pentapetalae</taxon>
        <taxon>rosids</taxon>
        <taxon>malvids</taxon>
        <taxon>Myrtales</taxon>
        <taxon>Lythraceae</taxon>
        <taxon>Trapa</taxon>
    </lineage>
</organism>
<dbReference type="AlphaFoldDB" id="A0AAN7QT28"/>
<keyword evidence="2" id="KW-0012">Acyltransferase</keyword>
<protein>
    <submittedName>
        <fullName evidence="4">Uncharacterized protein</fullName>
    </submittedName>
</protein>
<accession>A0AAN7QT28</accession>
<evidence type="ECO:0000313" key="5">
    <source>
        <dbReference type="Proteomes" id="UP001345219"/>
    </source>
</evidence>
<dbReference type="GO" id="GO:0016747">
    <property type="term" value="F:acyltransferase activity, transferring groups other than amino-acyl groups"/>
    <property type="evidence" value="ECO:0007669"/>
    <property type="project" value="UniProtKB-ARBA"/>
</dbReference>
<comment type="caution">
    <text evidence="4">The sequence shown here is derived from an EMBL/GenBank/DDBJ whole genome shotgun (WGS) entry which is preliminary data.</text>
</comment>
<keyword evidence="5" id="KW-1185">Reference proteome</keyword>
<dbReference type="InterPro" id="IPR051504">
    <property type="entry name" value="Plant_metabolite_acyltrans"/>
</dbReference>
<evidence type="ECO:0000256" key="2">
    <source>
        <dbReference type="ARBA" id="ARBA00023315"/>
    </source>
</evidence>
<sequence>MRSPLLASLQLTQQGKEESMEVVDRCQIFMPPDSAPPSTITLSFLDLPWFFLTSPAQRVLFYSLPAGYTLLEFTGTALPSLKNSLSLALERFYPLSGNLAGALPRERPHILCSKDSSVAFTAAVSAADFDEITSDSPQDASLLHPLVPPLGDPVVKDGTRLAPLLSVQLNRKFQSSNRQCKSPWSSIGDIVSEQGDKHRTGNPSPNPIPSQPGDEVYRATFAVSRDHIDRLKSWILKQSEEQLLRVSTFVAICAYAWVCLVKSMEAEKVTGSSNTDPVYGFVFSVDCRGRLGDDLVGRQGILLAARAIGAKVKELGEEGGPLRALERLYVEVDEMAGTPRQRLYDTDFGWGRPWKSVLASTDMNGSISLGESKEGDDA</sequence>
<keyword evidence="1" id="KW-0808">Transferase</keyword>
<name>A0AAN7QT28_9MYRT</name>
<reference evidence="4 5" key="1">
    <citation type="journal article" date="2023" name="Hortic Res">
        <title>Pangenome of water caltrop reveals structural variations and asymmetric subgenome divergence after allopolyploidization.</title>
        <authorList>
            <person name="Zhang X."/>
            <person name="Chen Y."/>
            <person name="Wang L."/>
            <person name="Yuan Y."/>
            <person name="Fang M."/>
            <person name="Shi L."/>
            <person name="Lu R."/>
            <person name="Comes H.P."/>
            <person name="Ma Y."/>
            <person name="Chen Y."/>
            <person name="Huang G."/>
            <person name="Zhou Y."/>
            <person name="Zheng Z."/>
            <person name="Qiu Y."/>
        </authorList>
    </citation>
    <scope>NUCLEOTIDE SEQUENCE [LARGE SCALE GENOMIC DNA]</scope>
    <source>
        <tissue evidence="4">Roots</tissue>
    </source>
</reference>
<dbReference type="Gene3D" id="3.30.559.10">
    <property type="entry name" value="Chloramphenicol acetyltransferase-like domain"/>
    <property type="match status" value="3"/>
</dbReference>
<evidence type="ECO:0000256" key="1">
    <source>
        <dbReference type="ARBA" id="ARBA00022679"/>
    </source>
</evidence>
<feature type="region of interest" description="Disordered" evidence="3">
    <location>
        <begin position="191"/>
        <end position="213"/>
    </location>
</feature>
<evidence type="ECO:0000313" key="4">
    <source>
        <dbReference type="EMBL" id="KAK4777392.1"/>
    </source>
</evidence>
<dbReference type="Proteomes" id="UP001345219">
    <property type="component" value="Chromosome 14"/>
</dbReference>
<proteinExistence type="predicted"/>
<evidence type="ECO:0000256" key="3">
    <source>
        <dbReference type="SAM" id="MobiDB-lite"/>
    </source>
</evidence>
<dbReference type="PANTHER" id="PTHR31625">
    <property type="match status" value="1"/>
</dbReference>
<dbReference type="Pfam" id="PF02458">
    <property type="entry name" value="Transferase"/>
    <property type="match status" value="1"/>
</dbReference>
<dbReference type="InterPro" id="IPR023213">
    <property type="entry name" value="CAT-like_dom_sf"/>
</dbReference>
<dbReference type="EMBL" id="JAXIOK010000002">
    <property type="protein sequence ID" value="KAK4777392.1"/>
    <property type="molecule type" value="Genomic_DNA"/>
</dbReference>
<gene>
    <name evidence="4" type="ORF">SAY87_017579</name>
</gene>